<evidence type="ECO:0000256" key="4">
    <source>
        <dbReference type="ARBA" id="ARBA00022679"/>
    </source>
</evidence>
<keyword evidence="6" id="KW-0547">Nucleotide-binding</keyword>
<sequence length="580" mass="67772">MRARKSMIYKRLFIVYISVILLLITALDIYFINRVHKENIDNNMYVNEKVAYDVNDVLNEMTNSSNSIVETMYNDSYVVDDIIHFLNTDNVTYLKSKLNKFSQSNEYFYRGVEHFTRNSFISNSSLIDISFIGYDRMETRSFNRTNQIAVEKINKSYIFNNKNFSNVICKKNAVSFVKEIRNPTSLKSEGLIVLTYDLNNISNIVKKYNDEYEVMVLDENEFVVYDSNKDFEYKYYDDFPKLENGQDIVKLDNQEYYVYKITSKSNLTTVAKFNRNSVRSLPKGFLNSLIAVDIILFIIALGVLIIKLKKFSDRTDNILIAMEKVRNGDLNVSIPIDEKKDENDEIRYISENFNDMCRDLNKYIEKSYLAELDQKKAEMIALQNQINTHFLYNTLECIRMTAICNGDKEVGKMLYTLAFLFRKQVKDKDVITISDELEYCTKYIEIFKFRYDEKFNFKINCDESLLDKEIIKFTLQPIIENYFVHGIRLDDFDNYLEINIIKDGTDIIIMVKDNGNGTTKERINSINNSLKNRDYEGKSIGITNAHERIVIAYGDDYGIGLELNNGRGVMVVIKLPCREG</sequence>
<keyword evidence="2" id="KW-1003">Cell membrane</keyword>
<evidence type="ECO:0000256" key="3">
    <source>
        <dbReference type="ARBA" id="ARBA00022553"/>
    </source>
</evidence>
<evidence type="ECO:0000256" key="7">
    <source>
        <dbReference type="ARBA" id="ARBA00022777"/>
    </source>
</evidence>
<dbReference type="InterPro" id="IPR003660">
    <property type="entry name" value="HAMP_dom"/>
</dbReference>
<protein>
    <submittedName>
        <fullName evidence="14">Histidine kinase</fullName>
    </submittedName>
</protein>
<keyword evidence="9 12" id="KW-1133">Transmembrane helix</keyword>
<keyword evidence="10" id="KW-0902">Two-component regulatory system</keyword>
<evidence type="ECO:0000313" key="15">
    <source>
        <dbReference type="Proteomes" id="UP001299068"/>
    </source>
</evidence>
<evidence type="ECO:0000259" key="13">
    <source>
        <dbReference type="PROSITE" id="PS50885"/>
    </source>
</evidence>
<evidence type="ECO:0000256" key="1">
    <source>
        <dbReference type="ARBA" id="ARBA00004651"/>
    </source>
</evidence>
<keyword evidence="11 12" id="KW-0472">Membrane</keyword>
<dbReference type="PANTHER" id="PTHR34220:SF11">
    <property type="entry name" value="SENSOR PROTEIN KINASE HPTS"/>
    <property type="match status" value="1"/>
</dbReference>
<gene>
    <name evidence="14" type="ORF">K5V21_04495</name>
</gene>
<dbReference type="GO" id="GO:0016301">
    <property type="term" value="F:kinase activity"/>
    <property type="evidence" value="ECO:0007669"/>
    <property type="project" value="UniProtKB-KW"/>
</dbReference>
<dbReference type="Gene3D" id="6.10.340.10">
    <property type="match status" value="1"/>
</dbReference>
<feature type="domain" description="HAMP" evidence="13">
    <location>
        <begin position="321"/>
        <end position="365"/>
    </location>
</feature>
<dbReference type="RefSeq" id="WP_221859552.1">
    <property type="nucleotide sequence ID" value="NZ_JAIKTU010000003.1"/>
</dbReference>
<proteinExistence type="predicted"/>
<keyword evidence="5 12" id="KW-0812">Transmembrane</keyword>
<keyword evidence="15" id="KW-1185">Reference proteome</keyword>
<keyword evidence="8" id="KW-0067">ATP-binding</keyword>
<dbReference type="InterPro" id="IPR010559">
    <property type="entry name" value="Sig_transdc_His_kin_internal"/>
</dbReference>
<feature type="transmembrane region" description="Helical" evidence="12">
    <location>
        <begin position="12"/>
        <end position="32"/>
    </location>
</feature>
<accession>A0ABS7KVV9</accession>
<comment type="subcellular location">
    <subcellularLocation>
        <location evidence="1">Cell membrane</location>
        <topology evidence="1">Multi-pass membrane protein</topology>
    </subcellularLocation>
</comment>
<dbReference type="InterPro" id="IPR036890">
    <property type="entry name" value="HATPase_C_sf"/>
</dbReference>
<evidence type="ECO:0000256" key="6">
    <source>
        <dbReference type="ARBA" id="ARBA00022741"/>
    </source>
</evidence>
<evidence type="ECO:0000256" key="9">
    <source>
        <dbReference type="ARBA" id="ARBA00022989"/>
    </source>
</evidence>
<keyword evidence="4" id="KW-0808">Transferase</keyword>
<reference evidence="14 15" key="1">
    <citation type="journal article" date="2021" name="Cell Host Microbe">
        <title>in vivo commensal control of Clostridioides difficile virulence.</title>
        <authorList>
            <person name="Girinathan B.P."/>
            <person name="Dibenedetto N."/>
            <person name="Worley J.N."/>
            <person name="Peltier J."/>
            <person name="Arrieta-Ortiz M.L."/>
            <person name="Rupa Christinal Immanuel S."/>
            <person name="Lavin R."/>
            <person name="Delaney M.L."/>
            <person name="Cummins C."/>
            <person name="Hoffmann M."/>
            <person name="Luo Y."/>
            <person name="Gonzalez-Escalona N."/>
            <person name="Allard M."/>
            <person name="Onderdonk A.B."/>
            <person name="Gerber G.K."/>
            <person name="Sonenshein A.L."/>
            <person name="Baliga N."/>
            <person name="Dupuy B."/>
            <person name="Bry L."/>
        </authorList>
    </citation>
    <scope>NUCLEOTIDE SEQUENCE [LARGE SCALE GENOMIC DNA]</scope>
    <source>
        <strain evidence="14 15">DSM 599</strain>
    </source>
</reference>
<feature type="transmembrane region" description="Helical" evidence="12">
    <location>
        <begin position="285"/>
        <end position="306"/>
    </location>
</feature>
<dbReference type="PANTHER" id="PTHR34220">
    <property type="entry name" value="SENSOR HISTIDINE KINASE YPDA"/>
    <property type="match status" value="1"/>
</dbReference>
<name>A0ABS7KVV9_CLOSR</name>
<dbReference type="InterPro" id="IPR050640">
    <property type="entry name" value="Bact_2-comp_sensor_kinase"/>
</dbReference>
<evidence type="ECO:0000256" key="5">
    <source>
        <dbReference type="ARBA" id="ARBA00022692"/>
    </source>
</evidence>
<dbReference type="PROSITE" id="PS50885">
    <property type="entry name" value="HAMP"/>
    <property type="match status" value="1"/>
</dbReference>
<dbReference type="CDD" id="cd06225">
    <property type="entry name" value="HAMP"/>
    <property type="match status" value="1"/>
</dbReference>
<evidence type="ECO:0000256" key="8">
    <source>
        <dbReference type="ARBA" id="ARBA00022840"/>
    </source>
</evidence>
<organism evidence="14 15">
    <name type="scientific">Clostridium sardiniense</name>
    <name type="common">Clostridium absonum</name>
    <dbReference type="NCBI Taxonomy" id="29369"/>
    <lineage>
        <taxon>Bacteria</taxon>
        <taxon>Bacillati</taxon>
        <taxon>Bacillota</taxon>
        <taxon>Clostridia</taxon>
        <taxon>Eubacteriales</taxon>
        <taxon>Clostridiaceae</taxon>
        <taxon>Clostridium</taxon>
    </lineage>
</organism>
<evidence type="ECO:0000256" key="12">
    <source>
        <dbReference type="SAM" id="Phobius"/>
    </source>
</evidence>
<dbReference type="Gene3D" id="3.30.565.10">
    <property type="entry name" value="Histidine kinase-like ATPase, C-terminal domain"/>
    <property type="match status" value="1"/>
</dbReference>
<evidence type="ECO:0000313" key="14">
    <source>
        <dbReference type="EMBL" id="MBY0754712.1"/>
    </source>
</evidence>
<evidence type="ECO:0000256" key="2">
    <source>
        <dbReference type="ARBA" id="ARBA00022475"/>
    </source>
</evidence>
<keyword evidence="3" id="KW-0597">Phosphoprotein</keyword>
<dbReference type="Proteomes" id="UP001299068">
    <property type="component" value="Unassembled WGS sequence"/>
</dbReference>
<keyword evidence="7 14" id="KW-0418">Kinase</keyword>
<evidence type="ECO:0000256" key="10">
    <source>
        <dbReference type="ARBA" id="ARBA00023012"/>
    </source>
</evidence>
<evidence type="ECO:0000256" key="11">
    <source>
        <dbReference type="ARBA" id="ARBA00023136"/>
    </source>
</evidence>
<dbReference type="SUPFAM" id="SSF55874">
    <property type="entry name" value="ATPase domain of HSP90 chaperone/DNA topoisomerase II/histidine kinase"/>
    <property type="match status" value="1"/>
</dbReference>
<dbReference type="EMBL" id="JAIKTU010000003">
    <property type="protein sequence ID" value="MBY0754712.1"/>
    <property type="molecule type" value="Genomic_DNA"/>
</dbReference>
<comment type="caution">
    <text evidence="14">The sequence shown here is derived from an EMBL/GenBank/DDBJ whole genome shotgun (WGS) entry which is preliminary data.</text>
</comment>
<dbReference type="Pfam" id="PF06580">
    <property type="entry name" value="His_kinase"/>
    <property type="match status" value="1"/>
</dbReference>